<dbReference type="InterPro" id="IPR005495">
    <property type="entry name" value="LptG/LptF_permease"/>
</dbReference>
<organism evidence="13 14">
    <name type="scientific">Rheinheimera mesophila</name>
    <dbReference type="NCBI Taxonomy" id="1547515"/>
    <lineage>
        <taxon>Bacteria</taxon>
        <taxon>Pseudomonadati</taxon>
        <taxon>Pseudomonadota</taxon>
        <taxon>Gammaproteobacteria</taxon>
        <taxon>Chromatiales</taxon>
        <taxon>Chromatiaceae</taxon>
        <taxon>Rheinheimera</taxon>
    </lineage>
</organism>
<dbReference type="PANTHER" id="PTHR33529">
    <property type="entry name" value="SLR0882 PROTEIN-RELATED"/>
    <property type="match status" value="1"/>
</dbReference>
<dbReference type="Proteomes" id="UP000276260">
    <property type="component" value="Unassembled WGS sequence"/>
</dbReference>
<dbReference type="GO" id="GO:0043190">
    <property type="term" value="C:ATP-binding cassette (ABC) transporter complex"/>
    <property type="evidence" value="ECO:0007669"/>
    <property type="project" value="InterPro"/>
</dbReference>
<evidence type="ECO:0000256" key="2">
    <source>
        <dbReference type="ARBA" id="ARBA00004429"/>
    </source>
</evidence>
<evidence type="ECO:0000256" key="6">
    <source>
        <dbReference type="ARBA" id="ARBA00022475"/>
    </source>
</evidence>
<dbReference type="RefSeq" id="WP_046519913.1">
    <property type="nucleotide sequence ID" value="NZ_LAVS01000020.1"/>
</dbReference>
<evidence type="ECO:0000256" key="11">
    <source>
        <dbReference type="ARBA" id="ARBA00026081"/>
    </source>
</evidence>
<evidence type="ECO:0000256" key="4">
    <source>
        <dbReference type="ARBA" id="ARBA00014213"/>
    </source>
</evidence>
<comment type="subunit">
    <text evidence="11">Component of the lipopolysaccharide transport and assembly complex. The LptBFG transporter is composed of two ATP-binding proteins (LptB) and two transmembrane proteins (LptF and LptG).</text>
</comment>
<dbReference type="AlphaFoldDB" id="A0A3P3QJ98"/>
<feature type="transmembrane region" description="Helical" evidence="12">
    <location>
        <begin position="97"/>
        <end position="120"/>
    </location>
</feature>
<comment type="subcellular location">
    <subcellularLocation>
        <location evidence="2">Cell inner membrane</location>
        <topology evidence="2">Multi-pass membrane protein</topology>
    </subcellularLocation>
</comment>
<comment type="similarity">
    <text evidence="3">Belongs to the LptF/LptG family.</text>
</comment>
<evidence type="ECO:0000313" key="13">
    <source>
        <dbReference type="EMBL" id="RRJ21148.1"/>
    </source>
</evidence>
<reference evidence="13 14" key="1">
    <citation type="submission" date="2018-11" db="EMBL/GenBank/DDBJ databases">
        <title>Draft genome analysis of Rheinheimera mesophila isolated from an industrial waste site.</title>
        <authorList>
            <person name="Yu Q."/>
            <person name="Qi Y."/>
            <person name="Zhang H."/>
            <person name="Lu Y."/>
            <person name="Pu J."/>
        </authorList>
    </citation>
    <scope>NUCLEOTIDE SEQUENCE [LARGE SCALE GENOMIC DNA]</scope>
    <source>
        <strain evidence="13 14">IITR13</strain>
    </source>
</reference>
<feature type="transmembrane region" description="Helical" evidence="12">
    <location>
        <begin position="332"/>
        <end position="349"/>
    </location>
</feature>
<feature type="transmembrane region" description="Helical" evidence="12">
    <location>
        <begin position="301"/>
        <end position="320"/>
    </location>
</feature>
<accession>A0A3P3QJ98</accession>
<keyword evidence="14" id="KW-1185">Reference proteome</keyword>
<keyword evidence="9 12" id="KW-1133">Transmembrane helix</keyword>
<protein>
    <recommendedName>
        <fullName evidence="4">Lipopolysaccharide export system permease protein LptF</fullName>
    </recommendedName>
</protein>
<sequence>MIVFRYLIGEVFKSQLAVFLILITIIMSQRFVKILADASDGDIPGQLVLTILSLKLPQLAVIIIPLSAFLGVLIAYGRIYADSEMTVLHATGISEWYITRLTLILSVVIALGAGFVTLYLSPWATEREYQILEKAEADSGLSSLIPGRFQQTSNEKAVVFVHEISRDGGQLERVFLAQAPAREGGQTSIVYAESGNVKEDASGAQMLELNSGRRYAGETSSPAYEVVEFGKYQIQIREQQVEQKRRKLSSLPTSELRSQKGPEASAEWQWRIAIPLSIPILMLIAVPLSKVNPRQGKFGRLLPALALYLLYYILLIASRSAIEDGKIPQQLGMWWIHGLGLLFGVVLLVKHRTAGQKFKALITGRSSHV</sequence>
<keyword evidence="6" id="KW-1003">Cell membrane</keyword>
<dbReference type="PANTHER" id="PTHR33529:SF7">
    <property type="entry name" value="LIPOPOLYSACCHARIDE EXPORT SYSTEM PERMEASE PROTEIN LPTF"/>
    <property type="match status" value="1"/>
</dbReference>
<gene>
    <name evidence="13" type="primary">lptF</name>
    <name evidence="13" type="ORF">EIK76_09700</name>
</gene>
<feature type="transmembrane region" description="Helical" evidence="12">
    <location>
        <begin position="268"/>
        <end position="289"/>
    </location>
</feature>
<evidence type="ECO:0000256" key="5">
    <source>
        <dbReference type="ARBA" id="ARBA00022448"/>
    </source>
</evidence>
<evidence type="ECO:0000256" key="3">
    <source>
        <dbReference type="ARBA" id="ARBA00007725"/>
    </source>
</evidence>
<name>A0A3P3QJ98_9GAMM</name>
<dbReference type="GO" id="GO:0055085">
    <property type="term" value="P:transmembrane transport"/>
    <property type="evidence" value="ECO:0007669"/>
    <property type="project" value="InterPro"/>
</dbReference>
<keyword evidence="5" id="KW-0813">Transport</keyword>
<comment type="caution">
    <text evidence="13">The sequence shown here is derived from an EMBL/GenBank/DDBJ whole genome shotgun (WGS) entry which is preliminary data.</text>
</comment>
<evidence type="ECO:0000313" key="14">
    <source>
        <dbReference type="Proteomes" id="UP000276260"/>
    </source>
</evidence>
<keyword evidence="7" id="KW-0997">Cell inner membrane</keyword>
<evidence type="ECO:0000256" key="1">
    <source>
        <dbReference type="ARBA" id="ARBA00002265"/>
    </source>
</evidence>
<evidence type="ECO:0000256" key="8">
    <source>
        <dbReference type="ARBA" id="ARBA00022692"/>
    </source>
</evidence>
<dbReference type="GO" id="GO:0015920">
    <property type="term" value="P:lipopolysaccharide transport"/>
    <property type="evidence" value="ECO:0007669"/>
    <property type="project" value="TreeGrafter"/>
</dbReference>
<keyword evidence="8 12" id="KW-0812">Transmembrane</keyword>
<dbReference type="EMBL" id="RRCF01000002">
    <property type="protein sequence ID" value="RRJ21148.1"/>
    <property type="molecule type" value="Genomic_DNA"/>
</dbReference>
<feature type="transmembrane region" description="Helical" evidence="12">
    <location>
        <begin position="56"/>
        <end position="76"/>
    </location>
</feature>
<feature type="transmembrane region" description="Helical" evidence="12">
    <location>
        <begin position="16"/>
        <end position="36"/>
    </location>
</feature>
<keyword evidence="10 12" id="KW-0472">Membrane</keyword>
<evidence type="ECO:0000256" key="7">
    <source>
        <dbReference type="ARBA" id="ARBA00022519"/>
    </source>
</evidence>
<dbReference type="OrthoDB" id="9778062at2"/>
<dbReference type="NCBIfam" id="TIGR04407">
    <property type="entry name" value="LptF_YjgP"/>
    <property type="match status" value="1"/>
</dbReference>
<evidence type="ECO:0000256" key="12">
    <source>
        <dbReference type="SAM" id="Phobius"/>
    </source>
</evidence>
<evidence type="ECO:0000256" key="10">
    <source>
        <dbReference type="ARBA" id="ARBA00023136"/>
    </source>
</evidence>
<comment type="function">
    <text evidence="1">Part of the ABC transporter complex LptBFG involved in the translocation of lipopolysaccharide (LPS) from the inner membrane to the outer membrane.</text>
</comment>
<proteinExistence type="inferred from homology"/>
<evidence type="ECO:0000256" key="9">
    <source>
        <dbReference type="ARBA" id="ARBA00022989"/>
    </source>
</evidence>
<dbReference type="InterPro" id="IPR030922">
    <property type="entry name" value="LptF"/>
</dbReference>
<dbReference type="Pfam" id="PF03739">
    <property type="entry name" value="LptF_LptG"/>
    <property type="match status" value="1"/>
</dbReference>